<keyword evidence="3" id="KW-1185">Reference proteome</keyword>
<protein>
    <submittedName>
        <fullName evidence="2">Predicted protein</fullName>
    </submittedName>
</protein>
<evidence type="ECO:0000256" key="1">
    <source>
        <dbReference type="SAM" id="SignalP"/>
    </source>
</evidence>
<dbReference type="KEGG" id="lbc:LACBIDRAFT_330873"/>
<dbReference type="Proteomes" id="UP000001194">
    <property type="component" value="Unassembled WGS sequence"/>
</dbReference>
<dbReference type="RefSeq" id="XP_001885322.1">
    <property type="nucleotide sequence ID" value="XM_001885287.1"/>
</dbReference>
<evidence type="ECO:0000313" key="3">
    <source>
        <dbReference type="Proteomes" id="UP000001194"/>
    </source>
</evidence>
<sequence>MNFFISLIVLVHLVLSVVALPISTQAAEAIIYDIKAIGKQLTSTAGLLQRSTNNDAPQAIAYPFLTPFDVPDAHAILDATKEVLIPLLTLLQQLLTDAAIRFRRQLGSPAFRVLAKSVGVSVNAFLEGTSVIQKRLTGVAVSSAIKSQLYHLDVAYGLSLPPGGRT</sequence>
<feature type="signal peptide" evidence="1">
    <location>
        <begin position="1"/>
        <end position="19"/>
    </location>
</feature>
<organism evidence="3">
    <name type="scientific">Laccaria bicolor (strain S238N-H82 / ATCC MYA-4686)</name>
    <name type="common">Bicoloured deceiver</name>
    <name type="synonym">Laccaria laccata var. bicolor</name>
    <dbReference type="NCBI Taxonomy" id="486041"/>
    <lineage>
        <taxon>Eukaryota</taxon>
        <taxon>Fungi</taxon>
        <taxon>Dikarya</taxon>
        <taxon>Basidiomycota</taxon>
        <taxon>Agaricomycotina</taxon>
        <taxon>Agaricomycetes</taxon>
        <taxon>Agaricomycetidae</taxon>
        <taxon>Agaricales</taxon>
        <taxon>Agaricineae</taxon>
        <taxon>Hydnangiaceae</taxon>
        <taxon>Laccaria</taxon>
    </lineage>
</organism>
<accession>B0DN12</accession>
<evidence type="ECO:0000313" key="2">
    <source>
        <dbReference type="EMBL" id="EDR04067.1"/>
    </source>
</evidence>
<dbReference type="EMBL" id="DS547120">
    <property type="protein sequence ID" value="EDR04067.1"/>
    <property type="molecule type" value="Genomic_DNA"/>
</dbReference>
<dbReference type="GeneID" id="6080961"/>
<reference evidence="2 3" key="1">
    <citation type="journal article" date="2008" name="Nature">
        <title>The genome of Laccaria bicolor provides insights into mycorrhizal symbiosis.</title>
        <authorList>
            <person name="Martin F."/>
            <person name="Aerts A."/>
            <person name="Ahren D."/>
            <person name="Brun A."/>
            <person name="Danchin E.G.J."/>
            <person name="Duchaussoy F."/>
            <person name="Gibon J."/>
            <person name="Kohler A."/>
            <person name="Lindquist E."/>
            <person name="Pereda V."/>
            <person name="Salamov A."/>
            <person name="Shapiro H.J."/>
            <person name="Wuyts J."/>
            <person name="Blaudez D."/>
            <person name="Buee M."/>
            <person name="Brokstein P."/>
            <person name="Canbaeck B."/>
            <person name="Cohen D."/>
            <person name="Courty P.E."/>
            <person name="Coutinho P.M."/>
            <person name="Delaruelle C."/>
            <person name="Detter J.C."/>
            <person name="Deveau A."/>
            <person name="DiFazio S."/>
            <person name="Duplessis S."/>
            <person name="Fraissinet-Tachet L."/>
            <person name="Lucic E."/>
            <person name="Frey-Klett P."/>
            <person name="Fourrey C."/>
            <person name="Feussner I."/>
            <person name="Gay G."/>
            <person name="Grimwood J."/>
            <person name="Hoegger P.J."/>
            <person name="Jain P."/>
            <person name="Kilaru S."/>
            <person name="Labbe J."/>
            <person name="Lin Y.C."/>
            <person name="Legue V."/>
            <person name="Le Tacon F."/>
            <person name="Marmeisse R."/>
            <person name="Melayah D."/>
            <person name="Montanini B."/>
            <person name="Muratet M."/>
            <person name="Nehls U."/>
            <person name="Niculita-Hirzel H."/>
            <person name="Oudot-Le Secq M.P."/>
            <person name="Peter M."/>
            <person name="Quesneville H."/>
            <person name="Rajashekar B."/>
            <person name="Reich M."/>
            <person name="Rouhier N."/>
            <person name="Schmutz J."/>
            <person name="Yin T."/>
            <person name="Chalot M."/>
            <person name="Henrissat B."/>
            <person name="Kuees U."/>
            <person name="Lucas S."/>
            <person name="Van de Peer Y."/>
            <person name="Podila G.K."/>
            <person name="Polle A."/>
            <person name="Pukkila P.J."/>
            <person name="Richardson P.M."/>
            <person name="Rouze P."/>
            <person name="Sanders I.R."/>
            <person name="Stajich J.E."/>
            <person name="Tunlid A."/>
            <person name="Tuskan G."/>
            <person name="Grigoriev I.V."/>
        </authorList>
    </citation>
    <scope>NUCLEOTIDE SEQUENCE [LARGE SCALE GENOMIC DNA]</scope>
    <source>
        <strain evidence="3">S238N-H82 / ATCC MYA-4686</strain>
    </source>
</reference>
<keyword evidence="1" id="KW-0732">Signal</keyword>
<dbReference type="AlphaFoldDB" id="B0DN12"/>
<dbReference type="HOGENOM" id="CLU_1603006_0_0_1"/>
<gene>
    <name evidence="2" type="ORF">LACBIDRAFT_330873</name>
</gene>
<name>B0DN12_LACBS</name>
<feature type="chain" id="PRO_5002749165" evidence="1">
    <location>
        <begin position="20"/>
        <end position="166"/>
    </location>
</feature>
<proteinExistence type="predicted"/>
<dbReference type="InParanoid" id="B0DN12"/>